<dbReference type="Proteomes" id="UP000189818">
    <property type="component" value="Unassembled WGS sequence"/>
</dbReference>
<reference evidence="2" key="1">
    <citation type="submission" date="2017-02" db="EMBL/GenBank/DDBJ databases">
        <authorList>
            <person name="Varghese N."/>
            <person name="Submissions S."/>
        </authorList>
    </citation>
    <scope>NUCLEOTIDE SEQUENCE [LARGE SCALE GENOMIC DNA]</scope>
    <source>
        <strain evidence="2">UM2</strain>
    </source>
</reference>
<name>A0A1T5A8K6_9SPHN</name>
<accession>A0A1T5A8K6</accession>
<keyword evidence="2" id="KW-1185">Reference proteome</keyword>
<dbReference type="AlphaFoldDB" id="A0A1T5A8K6"/>
<gene>
    <name evidence="1" type="ORF">SAMN06295920_101710</name>
</gene>
<dbReference type="RefSeq" id="WP_079646627.1">
    <property type="nucleotide sequence ID" value="NZ_FUYM01000001.1"/>
</dbReference>
<proteinExistence type="predicted"/>
<sequence length="106" mass="11724">MNAPAKITAPTEPKMLADFRALPDIARHKVLQLLITEFGLADREADLFLAAAAWELANGNEERASDLYPKGCISRDGWDRHNAQIARDVMAYEQTRGFRIAKGAGL</sequence>
<evidence type="ECO:0000313" key="1">
    <source>
        <dbReference type="EMBL" id="SKB31324.1"/>
    </source>
</evidence>
<organism evidence="1 2">
    <name type="scientific">Rhizorhabdus histidinilytica</name>
    <dbReference type="NCBI Taxonomy" id="439228"/>
    <lineage>
        <taxon>Bacteria</taxon>
        <taxon>Pseudomonadati</taxon>
        <taxon>Pseudomonadota</taxon>
        <taxon>Alphaproteobacteria</taxon>
        <taxon>Sphingomonadales</taxon>
        <taxon>Sphingomonadaceae</taxon>
        <taxon>Rhizorhabdus</taxon>
    </lineage>
</organism>
<dbReference type="EMBL" id="FUYM01000001">
    <property type="protein sequence ID" value="SKB31324.1"/>
    <property type="molecule type" value="Genomic_DNA"/>
</dbReference>
<protein>
    <submittedName>
        <fullName evidence="1">Uncharacterized protein</fullName>
    </submittedName>
</protein>
<dbReference type="STRING" id="439228.SAMN06295920_101710"/>
<evidence type="ECO:0000313" key="2">
    <source>
        <dbReference type="Proteomes" id="UP000189818"/>
    </source>
</evidence>